<dbReference type="SMART" id="SM00421">
    <property type="entry name" value="HTH_LUXR"/>
    <property type="match status" value="1"/>
</dbReference>
<dbReference type="Pfam" id="PF08448">
    <property type="entry name" value="PAS_4"/>
    <property type="match status" value="1"/>
</dbReference>
<evidence type="ECO:0000259" key="2">
    <source>
        <dbReference type="PROSITE" id="PS50043"/>
    </source>
</evidence>
<dbReference type="InterPro" id="IPR036388">
    <property type="entry name" value="WH-like_DNA-bd_sf"/>
</dbReference>
<dbReference type="InterPro" id="IPR016032">
    <property type="entry name" value="Sig_transdc_resp-reg_C-effctor"/>
</dbReference>
<dbReference type="Pfam" id="PF00196">
    <property type="entry name" value="GerE"/>
    <property type="match status" value="1"/>
</dbReference>
<dbReference type="SUPFAM" id="SSF46894">
    <property type="entry name" value="C-terminal effector domain of the bipartite response regulators"/>
    <property type="match status" value="1"/>
</dbReference>
<evidence type="ECO:0000313" key="3">
    <source>
        <dbReference type="EMBL" id="ARF48073.1"/>
    </source>
</evidence>
<feature type="domain" description="HTH luxR-type" evidence="2">
    <location>
        <begin position="161"/>
        <end position="223"/>
    </location>
</feature>
<dbReference type="PROSITE" id="PS50043">
    <property type="entry name" value="HTH_LUXR_2"/>
    <property type="match status" value="1"/>
</dbReference>
<name>A0ABN4YYE1_PANSE</name>
<sequence length="245" mass="28535">MRALSDSCGDTDMTQLLVPPVNIPQQAIIFFKHSNEPWGVKDRQSRFVYANKAYFDFLKIHEDISSRITEYSYVDIPVFASMAERLIAHDQQVMQTERRMEAIGTLLIEGYYRSFIFERFPLYDESETVTGTVFHMKPFERISMNYFLEKPFYGEATFSPPTSIFSKREWDVLFLLFRGAQKTQVAEFLGIVEVSVRNILSRLFLKTGTSSREKLLEKGIDNGWHLYVPPRFVSIGYDILFKANI</sequence>
<dbReference type="EMBL" id="CP017581">
    <property type="protein sequence ID" value="ARF48073.1"/>
    <property type="molecule type" value="Genomic_DNA"/>
</dbReference>
<proteinExistence type="predicted"/>
<organism evidence="3 4">
    <name type="scientific">Pantoea stewartii subsp. stewartii DC283</name>
    <dbReference type="NCBI Taxonomy" id="660596"/>
    <lineage>
        <taxon>Bacteria</taxon>
        <taxon>Pseudomonadati</taxon>
        <taxon>Pseudomonadota</taxon>
        <taxon>Gammaproteobacteria</taxon>
        <taxon>Enterobacterales</taxon>
        <taxon>Erwiniaceae</taxon>
        <taxon>Pantoea</taxon>
    </lineage>
</organism>
<dbReference type="InterPro" id="IPR000792">
    <property type="entry name" value="Tscrpt_reg_LuxR_C"/>
</dbReference>
<evidence type="ECO:0000313" key="4">
    <source>
        <dbReference type="Proteomes" id="UP000192380"/>
    </source>
</evidence>
<evidence type="ECO:0000256" key="1">
    <source>
        <dbReference type="ARBA" id="ARBA00023125"/>
    </source>
</evidence>
<accession>A0ABN4YYE1</accession>
<protein>
    <recommendedName>
        <fullName evidence="2">HTH luxR-type domain-containing protein</fullName>
    </recommendedName>
</protein>
<keyword evidence="4" id="KW-1185">Reference proteome</keyword>
<keyword evidence="1" id="KW-0238">DNA-binding</keyword>
<reference evidence="3 4" key="1">
    <citation type="submission" date="2016-10" db="EMBL/GenBank/DDBJ databases">
        <title>Complete Genome Assembly of Pantoea stewartii subsp. stewartii DC283, a Corn Pathogen.</title>
        <authorList>
            <person name="Duong D.A."/>
            <person name="Stevens A.M."/>
            <person name="Jensen R.V."/>
        </authorList>
    </citation>
    <scope>NUCLEOTIDE SEQUENCE [LARGE SCALE GENOMIC DNA]</scope>
    <source>
        <strain evidence="3 4">DC283</strain>
    </source>
</reference>
<gene>
    <name evidence="3" type="ORF">DSJ_00850</name>
</gene>
<dbReference type="InterPro" id="IPR013656">
    <property type="entry name" value="PAS_4"/>
</dbReference>
<dbReference type="Gene3D" id="1.10.10.10">
    <property type="entry name" value="Winged helix-like DNA-binding domain superfamily/Winged helix DNA-binding domain"/>
    <property type="match status" value="1"/>
</dbReference>
<dbReference type="Proteomes" id="UP000192380">
    <property type="component" value="Chromosome"/>
</dbReference>